<name>A0ABR2Z2C6_9CHLO</name>
<sequence>MGRLACDSLLFEVELDSCQASTSGAFSGDRVRAANVAERVRYLTLSQTLFECRLLRDVRAFQGAILREEGRPDTVVLASKLAAVGYRLTIRTALGGGSGRSCFHNLHHEFLLVSGDPEFGAPQDKEYIVDPYFRDQFHIPQPTPAYEELMRLLPEEYVGTSGRLVPLVQLLCEEMGAAFDAQAFTCPPWRQAKAMLSKWLPTKVKDVDVSSPRASDGWDDMLSAAVSPTTPLDHYQPRLHSSGTSPTGQSSSFTTWWSKPAAASRGNAEDGTSAANSPDSSIKLERSTSLLSRNLASKAIAEQAQKAQPAAKPSLAAHLQAANLERFLSDEHPPIRRVKMVGLKAGLLVS</sequence>
<evidence type="ECO:0000313" key="2">
    <source>
        <dbReference type="EMBL" id="KAK9917886.1"/>
    </source>
</evidence>
<dbReference type="Pfam" id="PF04720">
    <property type="entry name" value="PDDEXK_6"/>
    <property type="match status" value="1"/>
</dbReference>
<dbReference type="InterPro" id="IPR006502">
    <property type="entry name" value="PDDEXK-like"/>
</dbReference>
<feature type="compositionally biased region" description="Low complexity" evidence="1">
    <location>
        <begin position="241"/>
        <end position="255"/>
    </location>
</feature>
<evidence type="ECO:0000313" key="3">
    <source>
        <dbReference type="Proteomes" id="UP001491310"/>
    </source>
</evidence>
<dbReference type="PANTHER" id="PTHR31579:SF1">
    <property type="entry name" value="OS03G0796600 PROTEIN"/>
    <property type="match status" value="1"/>
</dbReference>
<dbReference type="EMBL" id="JALJOT010000002">
    <property type="protein sequence ID" value="KAK9917886.1"/>
    <property type="molecule type" value="Genomic_DNA"/>
</dbReference>
<protein>
    <submittedName>
        <fullName evidence="2">Uncharacterized protein</fullName>
    </submittedName>
</protein>
<organism evidence="2 3">
    <name type="scientific">Coccomyxa subellipsoidea</name>
    <dbReference type="NCBI Taxonomy" id="248742"/>
    <lineage>
        <taxon>Eukaryota</taxon>
        <taxon>Viridiplantae</taxon>
        <taxon>Chlorophyta</taxon>
        <taxon>core chlorophytes</taxon>
        <taxon>Trebouxiophyceae</taxon>
        <taxon>Trebouxiophyceae incertae sedis</taxon>
        <taxon>Coccomyxaceae</taxon>
        <taxon>Coccomyxa</taxon>
    </lineage>
</organism>
<feature type="region of interest" description="Disordered" evidence="1">
    <location>
        <begin position="229"/>
        <end position="283"/>
    </location>
</feature>
<proteinExistence type="predicted"/>
<comment type="caution">
    <text evidence="2">The sequence shown here is derived from an EMBL/GenBank/DDBJ whole genome shotgun (WGS) entry which is preliminary data.</text>
</comment>
<accession>A0ABR2Z2C6</accession>
<dbReference type="PANTHER" id="PTHR31579">
    <property type="entry name" value="OS03G0796600 PROTEIN"/>
    <property type="match status" value="1"/>
</dbReference>
<gene>
    <name evidence="2" type="ORF">WJX75_009279</name>
</gene>
<keyword evidence="3" id="KW-1185">Reference proteome</keyword>
<reference evidence="2 3" key="1">
    <citation type="journal article" date="2024" name="Nat. Commun.">
        <title>Phylogenomics reveals the evolutionary origins of lichenization in chlorophyte algae.</title>
        <authorList>
            <person name="Puginier C."/>
            <person name="Libourel C."/>
            <person name="Otte J."/>
            <person name="Skaloud P."/>
            <person name="Haon M."/>
            <person name="Grisel S."/>
            <person name="Petersen M."/>
            <person name="Berrin J.G."/>
            <person name="Delaux P.M."/>
            <person name="Dal Grande F."/>
            <person name="Keller J."/>
        </authorList>
    </citation>
    <scope>NUCLEOTIDE SEQUENCE [LARGE SCALE GENOMIC DNA]</scope>
    <source>
        <strain evidence="2 3">SAG 216-7</strain>
    </source>
</reference>
<evidence type="ECO:0000256" key="1">
    <source>
        <dbReference type="SAM" id="MobiDB-lite"/>
    </source>
</evidence>
<dbReference type="Proteomes" id="UP001491310">
    <property type="component" value="Unassembled WGS sequence"/>
</dbReference>